<evidence type="ECO:0000313" key="2">
    <source>
        <dbReference type="Proteomes" id="UP000018217"/>
    </source>
</evidence>
<gene>
    <name evidence="1" type="ORF">EPIR_2211</name>
</gene>
<organism evidence="1 2">
    <name type="scientific">Erwinia piriflorinigrans CFBP 5888</name>
    <dbReference type="NCBI Taxonomy" id="1161919"/>
    <lineage>
        <taxon>Bacteria</taxon>
        <taxon>Pseudomonadati</taxon>
        <taxon>Pseudomonadota</taxon>
        <taxon>Gammaproteobacteria</taxon>
        <taxon>Enterobacterales</taxon>
        <taxon>Erwiniaceae</taxon>
        <taxon>Erwinia</taxon>
    </lineage>
</organism>
<dbReference type="EMBL" id="CAHS01000015">
    <property type="protein sequence ID" value="CCG87576.1"/>
    <property type="molecule type" value="Genomic_DNA"/>
</dbReference>
<dbReference type="Proteomes" id="UP000018217">
    <property type="component" value="Unassembled WGS sequence"/>
</dbReference>
<sequence length="39" mass="4264">MGKKKKRREAKKVLKVSAGQTITILTAMKPGANNPNQLN</sequence>
<proteinExistence type="predicted"/>
<name>V5Z976_9GAMM</name>
<comment type="caution">
    <text evidence="1">The sequence shown here is derived from an EMBL/GenBank/DDBJ whole genome shotgun (WGS) entry which is preliminary data.</text>
</comment>
<keyword evidence="2" id="KW-1185">Reference proteome</keyword>
<protein>
    <submittedName>
        <fullName evidence="1">Uncharacterized protein</fullName>
    </submittedName>
</protein>
<reference evidence="1 2" key="1">
    <citation type="journal article" date="2013" name="Syst. Appl. Microbiol.">
        <title>Phylogenetic position and virulence apparatus of the pear flower necrosis pathogen Erwinia piriflorinigrans CFBP 5888T as assessed by comparative genomics.</title>
        <authorList>
            <person name="Smits T.H."/>
            <person name="Rezzonico F."/>
            <person name="Lopez M.M."/>
            <person name="Blom J."/>
            <person name="Goesmann A."/>
            <person name="Frey J.E."/>
            <person name="Duffy B."/>
        </authorList>
    </citation>
    <scope>NUCLEOTIDE SEQUENCE [LARGE SCALE GENOMIC DNA]</scope>
    <source>
        <strain evidence="2">CFBP5888</strain>
    </source>
</reference>
<dbReference type="STRING" id="1161919.EPIR_2211"/>
<dbReference type="AlphaFoldDB" id="V5Z976"/>
<accession>V5Z976</accession>
<evidence type="ECO:0000313" key="1">
    <source>
        <dbReference type="EMBL" id="CCG87576.1"/>
    </source>
</evidence>